<dbReference type="EC" id="4.1.2.4" evidence="6"/>
<dbReference type="SMART" id="SM01133">
    <property type="entry name" value="DeoC"/>
    <property type="match status" value="1"/>
</dbReference>
<dbReference type="RefSeq" id="WP_110291792.1">
    <property type="nucleotide sequence ID" value="NZ_QICS01000013.1"/>
</dbReference>
<keyword evidence="4 6" id="KW-0704">Schiff base</keyword>
<proteinExistence type="inferred from homology"/>
<dbReference type="Gene3D" id="3.20.20.70">
    <property type="entry name" value="Aldolase class I"/>
    <property type="match status" value="1"/>
</dbReference>
<comment type="function">
    <text evidence="6">Catalyzes a reversible aldol reaction between acetaldehyde and D-glyceraldehyde 3-phosphate to generate 2-deoxy-D-ribose 5-phosphate.</text>
</comment>
<dbReference type="PANTHER" id="PTHR10889">
    <property type="entry name" value="DEOXYRIBOSE-PHOSPHATE ALDOLASE"/>
    <property type="match status" value="1"/>
</dbReference>
<comment type="caution">
    <text evidence="7">The sequence shown here is derived from an EMBL/GenBank/DDBJ whole genome shotgun (WGS) entry which is preliminary data.</text>
</comment>
<comment type="catalytic activity">
    <reaction evidence="5 6">
        <text>2-deoxy-D-ribose 5-phosphate = D-glyceraldehyde 3-phosphate + acetaldehyde</text>
        <dbReference type="Rhea" id="RHEA:12821"/>
        <dbReference type="ChEBI" id="CHEBI:15343"/>
        <dbReference type="ChEBI" id="CHEBI:59776"/>
        <dbReference type="ChEBI" id="CHEBI:62877"/>
        <dbReference type="EC" id="4.1.2.4"/>
    </reaction>
</comment>
<evidence type="ECO:0000256" key="3">
    <source>
        <dbReference type="ARBA" id="ARBA00023239"/>
    </source>
</evidence>
<dbReference type="PANTHER" id="PTHR10889:SF1">
    <property type="entry name" value="DEOXYRIBOSE-PHOSPHATE ALDOLASE"/>
    <property type="match status" value="1"/>
</dbReference>
<dbReference type="EMBL" id="QICS01000013">
    <property type="protein sequence ID" value="PXV86311.1"/>
    <property type="molecule type" value="Genomic_DNA"/>
</dbReference>
<dbReference type="InterPro" id="IPR013785">
    <property type="entry name" value="Aldolase_TIM"/>
</dbReference>
<comment type="similarity">
    <text evidence="1 6">Belongs to the DeoC/FbaB aldolase family. DeoC type 1 subfamily.</text>
</comment>
<dbReference type="GO" id="GO:0016052">
    <property type="term" value="P:carbohydrate catabolic process"/>
    <property type="evidence" value="ECO:0007669"/>
    <property type="project" value="TreeGrafter"/>
</dbReference>
<keyword evidence="3 6" id="KW-0456">Lyase</keyword>
<evidence type="ECO:0000256" key="5">
    <source>
        <dbReference type="ARBA" id="ARBA00048791"/>
    </source>
</evidence>
<dbReference type="UniPathway" id="UPA00002">
    <property type="reaction ID" value="UER00468"/>
</dbReference>
<dbReference type="PIRSF" id="PIRSF001357">
    <property type="entry name" value="DeoC"/>
    <property type="match status" value="1"/>
</dbReference>
<dbReference type="GO" id="GO:0006018">
    <property type="term" value="P:2-deoxyribose 1-phosphate catabolic process"/>
    <property type="evidence" value="ECO:0007669"/>
    <property type="project" value="UniProtKB-UniRule"/>
</dbReference>
<dbReference type="InterPro" id="IPR011343">
    <property type="entry name" value="DeoC"/>
</dbReference>
<accession>A0A318ESM8</accession>
<evidence type="ECO:0000313" key="7">
    <source>
        <dbReference type="EMBL" id="PXV86311.1"/>
    </source>
</evidence>
<dbReference type="InterPro" id="IPR028581">
    <property type="entry name" value="DeoC_typeI"/>
</dbReference>
<comment type="subcellular location">
    <subcellularLocation>
        <location evidence="6">Cytoplasm</location>
    </subcellularLocation>
</comment>
<gene>
    <name evidence="6" type="primary">deoC</name>
    <name evidence="7" type="ORF">C8E03_11396</name>
</gene>
<comment type="pathway">
    <text evidence="6">Carbohydrate degradation; 2-deoxy-D-ribose 1-phosphate degradation; D-glyceraldehyde 3-phosphate and acetaldehyde from 2-deoxy-alpha-D-ribose 1-phosphate: step 2/2.</text>
</comment>
<dbReference type="GO" id="GO:0009264">
    <property type="term" value="P:deoxyribonucleotide catabolic process"/>
    <property type="evidence" value="ECO:0007669"/>
    <property type="project" value="UniProtKB-UniRule"/>
</dbReference>
<dbReference type="Proteomes" id="UP000247523">
    <property type="component" value="Unassembled WGS sequence"/>
</dbReference>
<evidence type="ECO:0000313" key="8">
    <source>
        <dbReference type="Proteomes" id="UP000247523"/>
    </source>
</evidence>
<dbReference type="GO" id="GO:0004139">
    <property type="term" value="F:deoxyribose-phosphate aldolase activity"/>
    <property type="evidence" value="ECO:0007669"/>
    <property type="project" value="UniProtKB-UniRule"/>
</dbReference>
<dbReference type="GO" id="GO:0005737">
    <property type="term" value="C:cytoplasm"/>
    <property type="evidence" value="ECO:0007669"/>
    <property type="project" value="UniProtKB-SubCell"/>
</dbReference>
<feature type="active site" description="Schiff-base intermediate with acetaldehyde" evidence="6">
    <location>
        <position position="158"/>
    </location>
</feature>
<dbReference type="HAMAP" id="MF_00114">
    <property type="entry name" value="DeoC_type1"/>
    <property type="match status" value="1"/>
</dbReference>
<evidence type="ECO:0000256" key="6">
    <source>
        <dbReference type="HAMAP-Rule" id="MF_00114"/>
    </source>
</evidence>
<evidence type="ECO:0000256" key="4">
    <source>
        <dbReference type="ARBA" id="ARBA00023270"/>
    </source>
</evidence>
<dbReference type="NCBIfam" id="TIGR00126">
    <property type="entry name" value="deoC"/>
    <property type="match status" value="1"/>
</dbReference>
<dbReference type="AlphaFoldDB" id="A0A318ESM8"/>
<dbReference type="InterPro" id="IPR002915">
    <property type="entry name" value="DeoC/FbaB/LacD_aldolase"/>
</dbReference>
<organism evidence="7 8">
    <name type="scientific">Lachnotalea glycerini</name>
    <dbReference type="NCBI Taxonomy" id="1763509"/>
    <lineage>
        <taxon>Bacteria</taxon>
        <taxon>Bacillati</taxon>
        <taxon>Bacillota</taxon>
        <taxon>Clostridia</taxon>
        <taxon>Lachnospirales</taxon>
        <taxon>Lachnospiraceae</taxon>
        <taxon>Lachnotalea</taxon>
    </lineage>
</organism>
<reference evidence="7 8" key="1">
    <citation type="submission" date="2018-05" db="EMBL/GenBank/DDBJ databases">
        <title>Genomic Encyclopedia of Type Strains, Phase IV (KMG-IV): sequencing the most valuable type-strain genomes for metagenomic binning, comparative biology and taxonomic classification.</title>
        <authorList>
            <person name="Goeker M."/>
        </authorList>
    </citation>
    <scope>NUCLEOTIDE SEQUENCE [LARGE SCALE GENOMIC DNA]</scope>
    <source>
        <strain evidence="7 8">DSM 28816</strain>
    </source>
</reference>
<feature type="active site" description="Proton donor/acceptor" evidence="6">
    <location>
        <position position="96"/>
    </location>
</feature>
<sequence length="230" mass="24830">MNPDFLRNLNRHIDISCVHSTHTLSDINDMISISKKYQFISVFAMPCYTPYLISQLKEEPLINVGGVVGFPTGCDTIASKAAQAKELVNMGCKELDMVMAYGLLKSKDYNYVSEDIKAVVSACNGHPVKVIIETSYLNDYEISKACELAIQGGASFVKSGTGWSPNPTTVHAIKIMKEAVGERALIKAAGGIRTLSAVKELAELGCERFGIGVASAVLIMNEAKGLNTFS</sequence>
<dbReference type="Pfam" id="PF01791">
    <property type="entry name" value="DeoC"/>
    <property type="match status" value="1"/>
</dbReference>
<dbReference type="SUPFAM" id="SSF51569">
    <property type="entry name" value="Aldolase"/>
    <property type="match status" value="1"/>
</dbReference>
<dbReference type="CDD" id="cd00959">
    <property type="entry name" value="DeoC"/>
    <property type="match status" value="1"/>
</dbReference>
<name>A0A318ESM8_9FIRM</name>
<feature type="active site" description="Proton donor/acceptor" evidence="6">
    <location>
        <position position="187"/>
    </location>
</feature>
<evidence type="ECO:0000256" key="2">
    <source>
        <dbReference type="ARBA" id="ARBA00022490"/>
    </source>
</evidence>
<evidence type="ECO:0000256" key="1">
    <source>
        <dbReference type="ARBA" id="ARBA00010936"/>
    </source>
</evidence>
<protein>
    <recommendedName>
        <fullName evidence="6">Deoxyribose-phosphate aldolase</fullName>
        <shortName evidence="6">DERA</shortName>
        <ecNumber evidence="6">4.1.2.4</ecNumber>
    </recommendedName>
    <alternativeName>
        <fullName evidence="6">2-deoxy-D-ribose 5-phosphate aldolase</fullName>
    </alternativeName>
    <alternativeName>
        <fullName evidence="6">Phosphodeoxyriboaldolase</fullName>
        <shortName evidence="6">Deoxyriboaldolase</shortName>
    </alternativeName>
</protein>
<keyword evidence="2 6" id="KW-0963">Cytoplasm</keyword>